<evidence type="ECO:0000256" key="5">
    <source>
        <dbReference type="ARBA" id="ARBA00023159"/>
    </source>
</evidence>
<feature type="compositionally biased region" description="Low complexity" evidence="9">
    <location>
        <begin position="844"/>
        <end position="894"/>
    </location>
</feature>
<evidence type="ECO:0000256" key="3">
    <source>
        <dbReference type="ARBA" id="ARBA00022884"/>
    </source>
</evidence>
<feature type="region of interest" description="Disordered" evidence="9">
    <location>
        <begin position="227"/>
        <end position="246"/>
    </location>
</feature>
<evidence type="ECO:0000256" key="1">
    <source>
        <dbReference type="ARBA" id="ARBA00004123"/>
    </source>
</evidence>
<feature type="compositionally biased region" description="Basic residues" evidence="9">
    <location>
        <begin position="833"/>
        <end position="843"/>
    </location>
</feature>
<protein>
    <submittedName>
        <fullName evidence="11">Peroxisome proliferator-activated receptor gamma, coactivator-related 1</fullName>
    </submittedName>
</protein>
<proteinExistence type="predicted"/>
<evidence type="ECO:0000256" key="8">
    <source>
        <dbReference type="PROSITE-ProRule" id="PRU00176"/>
    </source>
</evidence>
<dbReference type="InterPro" id="IPR012677">
    <property type="entry name" value="Nucleotide-bd_a/b_plait_sf"/>
</dbReference>
<feature type="compositionally biased region" description="Basic residues" evidence="9">
    <location>
        <begin position="119"/>
        <end position="130"/>
    </location>
</feature>
<feature type="compositionally biased region" description="Polar residues" evidence="9">
    <location>
        <begin position="409"/>
        <end position="426"/>
    </location>
</feature>
<feature type="region of interest" description="Disordered" evidence="9">
    <location>
        <begin position="252"/>
        <end position="350"/>
    </location>
</feature>
<dbReference type="SMART" id="SM00360">
    <property type="entry name" value="RRM"/>
    <property type="match status" value="1"/>
</dbReference>
<keyword evidence="2" id="KW-0597">Phosphoprotein</keyword>
<feature type="compositionally biased region" description="Polar residues" evidence="9">
    <location>
        <begin position="515"/>
        <end position="530"/>
    </location>
</feature>
<feature type="domain" description="RRM" evidence="10">
    <location>
        <begin position="931"/>
        <end position="1008"/>
    </location>
</feature>
<feature type="compositionally biased region" description="Basic and acidic residues" evidence="9">
    <location>
        <begin position="335"/>
        <end position="345"/>
    </location>
</feature>
<feature type="compositionally biased region" description="Basic and acidic residues" evidence="9">
    <location>
        <begin position="531"/>
        <end position="543"/>
    </location>
</feature>
<keyword evidence="6" id="KW-0804">Transcription</keyword>
<dbReference type="InterPro" id="IPR000504">
    <property type="entry name" value="RRM_dom"/>
</dbReference>
<organism evidence="11">
    <name type="scientific">Nothobranchius kuhntae</name>
    <name type="common">Beira killifish</name>
    <dbReference type="NCBI Taxonomy" id="321403"/>
    <lineage>
        <taxon>Eukaryota</taxon>
        <taxon>Metazoa</taxon>
        <taxon>Chordata</taxon>
        <taxon>Craniata</taxon>
        <taxon>Vertebrata</taxon>
        <taxon>Euteleostomi</taxon>
        <taxon>Actinopterygii</taxon>
        <taxon>Neopterygii</taxon>
        <taxon>Teleostei</taxon>
        <taxon>Neoteleostei</taxon>
        <taxon>Acanthomorphata</taxon>
        <taxon>Ovalentaria</taxon>
        <taxon>Atherinomorphae</taxon>
        <taxon>Cyprinodontiformes</taxon>
        <taxon>Nothobranchiidae</taxon>
        <taxon>Nothobranchius</taxon>
    </lineage>
</organism>
<dbReference type="AlphaFoldDB" id="A0A1A8HWQ0"/>
<dbReference type="GO" id="GO:0003723">
    <property type="term" value="F:RNA binding"/>
    <property type="evidence" value="ECO:0007669"/>
    <property type="project" value="UniProtKB-UniRule"/>
</dbReference>
<keyword evidence="5" id="KW-0010">Activator</keyword>
<dbReference type="PROSITE" id="PS50102">
    <property type="entry name" value="RRM"/>
    <property type="match status" value="1"/>
</dbReference>
<keyword evidence="7" id="KW-0539">Nucleus</keyword>
<reference evidence="11" key="2">
    <citation type="submission" date="2016-06" db="EMBL/GenBank/DDBJ databases">
        <title>The genome of a short-lived fish provides insights into sex chromosome evolution and the genetic control of aging.</title>
        <authorList>
            <person name="Reichwald K."/>
            <person name="Felder M."/>
            <person name="Petzold A."/>
            <person name="Koch P."/>
            <person name="Groth M."/>
            <person name="Platzer M."/>
        </authorList>
    </citation>
    <scope>NUCLEOTIDE SEQUENCE</scope>
    <source>
        <tissue evidence="11">Brain</tissue>
    </source>
</reference>
<feature type="compositionally biased region" description="Basic and acidic residues" evidence="9">
    <location>
        <begin position="603"/>
        <end position="612"/>
    </location>
</feature>
<dbReference type="SUPFAM" id="SSF54928">
    <property type="entry name" value="RNA-binding domain, RBD"/>
    <property type="match status" value="1"/>
</dbReference>
<reference evidence="11" key="1">
    <citation type="submission" date="2016-05" db="EMBL/GenBank/DDBJ databases">
        <authorList>
            <person name="Lavstsen T."/>
            <person name="Jespersen J.S."/>
        </authorList>
    </citation>
    <scope>NUCLEOTIDE SEQUENCE</scope>
    <source>
        <tissue evidence="11">Brain</tissue>
    </source>
</reference>
<feature type="compositionally biased region" description="Pro residues" evidence="9">
    <location>
        <begin position="436"/>
        <end position="456"/>
    </location>
</feature>
<evidence type="ECO:0000256" key="7">
    <source>
        <dbReference type="ARBA" id="ARBA00023242"/>
    </source>
</evidence>
<feature type="compositionally biased region" description="Polar residues" evidence="9">
    <location>
        <begin position="291"/>
        <end position="309"/>
    </location>
</feature>
<dbReference type="Pfam" id="PF00076">
    <property type="entry name" value="RRM_1"/>
    <property type="match status" value="1"/>
</dbReference>
<evidence type="ECO:0000313" key="11">
    <source>
        <dbReference type="EMBL" id="SBQ88816.1"/>
    </source>
</evidence>
<gene>
    <name evidence="11" type="primary">PPRC1</name>
</gene>
<dbReference type="PANTHER" id="PTHR15528">
    <property type="entry name" value="PEROXISOME PROLIFERATOR ACTIVATED RECEPTOR GAMMA COACTIVATOR 1 PGC-1 -RELATED"/>
    <property type="match status" value="1"/>
</dbReference>
<keyword evidence="3 8" id="KW-0694">RNA-binding</keyword>
<evidence type="ECO:0000256" key="9">
    <source>
        <dbReference type="SAM" id="MobiDB-lite"/>
    </source>
</evidence>
<dbReference type="GO" id="GO:0045944">
    <property type="term" value="P:positive regulation of transcription by RNA polymerase II"/>
    <property type="evidence" value="ECO:0007669"/>
    <property type="project" value="TreeGrafter"/>
</dbReference>
<dbReference type="PANTHER" id="PTHR15528:SF5">
    <property type="entry name" value="PEROXISOME PROLIFERATOR-ACTIVATED RECEPTOR GAMMA COACTIVATOR-RELATED PROTEIN 1"/>
    <property type="match status" value="1"/>
</dbReference>
<dbReference type="InterPro" id="IPR035979">
    <property type="entry name" value="RBD_domain_sf"/>
</dbReference>
<dbReference type="EMBL" id="HAED01002951">
    <property type="protein sequence ID" value="SBQ88816.1"/>
    <property type="molecule type" value="Transcribed_RNA"/>
</dbReference>
<keyword evidence="4" id="KW-0805">Transcription regulation</keyword>
<feature type="region of interest" description="Disordered" evidence="9">
    <location>
        <begin position="380"/>
        <end position="768"/>
    </location>
</feature>
<evidence type="ECO:0000256" key="6">
    <source>
        <dbReference type="ARBA" id="ARBA00023163"/>
    </source>
</evidence>
<accession>A0A1A8HWQ0</accession>
<comment type="subcellular location">
    <subcellularLocation>
        <location evidence="1">Nucleus</location>
    </subcellularLocation>
</comment>
<feature type="region of interest" description="Disordered" evidence="9">
    <location>
        <begin position="789"/>
        <end position="916"/>
    </location>
</feature>
<dbReference type="GO" id="GO:0005634">
    <property type="term" value="C:nucleus"/>
    <property type="evidence" value="ECO:0007669"/>
    <property type="project" value="UniProtKB-SubCell"/>
</dbReference>
<dbReference type="Gene3D" id="3.30.70.330">
    <property type="match status" value="1"/>
</dbReference>
<sequence length="1052" mass="116352">MAAQLSGEDVHLNTGKSEFLLYNASDELVLQDGGDLNSQSCVDHSILAIFEDSSVCSESKNNMEEDSETLLSALAEMLDRVEEDGDETFSPFDVLPNTGLISQTLIRDEDVSQEPSPSQRHRPKPKSKTGRKNENKVLPKASEATVEVFTSTSLISLVNLMHPYCLKLQVEKDKPGSGPSLFSREEVWKYKQPTEENDEEIHVVSEDEAPVKRTVEDVKGEKSSCLKGVLLNGNPPRAVSSRDRKRVSFGPVHVASLDESEEEGLGGGSGRGTGPEPLQSTKAAENPEALQLSSLVSERNDGLINNQQDGGKRSRTRAKSLSLQEYRKLRQSRRPLVEQRGDHTTRWPSITESPRELTPILCFQGQNQNFTNPNLHQPSVHCDCPPHRPSPISSRQSHSRLKSSRTESKIISPTSPLLEDTTTPNVTVLEAISTDPPNPVLLPLPVPRTPPNPPPQSRSGTGLQPRSRRRQGGQNAQTPGAPSEPKPHLSSPDEDLRLDDAALPQEVKATKTPPDGSSASPPQTPNCNRNSESRLRETSRDELPPNSPVQSRTGPAPPPVELKEEAQQERSSPQTDPREPRVAVASGIEAPDPTGLLEQFEETQAKEHEAPRVESGLGPASSPSNQQTDVLVEPNKPGGPERTSRSPLKCPAASSDSRTLLDVRTLDPVDIPDPVRTEVVQSSQRDEPKRRNGPPSKSVQVIEPRPLPSKRIHTGPADAPAPRAFSHLSFDHDYCGSADLPPGSRCSQTSEPSTEQQQESVVLLHSEKPWVGPEALQLSEGAVTEGVGVDNIQFLPTPPPSPPVRGREKRRYRRRSPDSSSSSSCSSCGCCSPKRRRIHRRHSGSSSCLSSPSSRVSRSPPPLCSLSFSRSTYSRSRSRSWSRSPSQTRSPSPASRRRRWREARSSSRESRRLQREQEVRIQKLKAIDERRVVYVGRIRRTMTHNELQERFSQFGEVECVSLHFRDRGDHYAFVTFYNMKDAFAAIDNGGKLRKPDELPFDICFGGRRQFCSSNYADLDANRDAEPSSPCRSRFEDLDFDLLLKQAQRGLKR</sequence>
<feature type="compositionally biased region" description="Basic and acidic residues" evidence="9">
    <location>
        <begin position="902"/>
        <end position="916"/>
    </location>
</feature>
<name>A0A1A8HWQ0_NOTKU</name>
<keyword evidence="11" id="KW-0675">Receptor</keyword>
<feature type="compositionally biased region" description="Low complexity" evidence="9">
    <location>
        <begin position="747"/>
        <end position="760"/>
    </location>
</feature>
<evidence type="ECO:0000256" key="4">
    <source>
        <dbReference type="ARBA" id="ARBA00023015"/>
    </source>
</evidence>
<evidence type="ECO:0000259" key="10">
    <source>
        <dbReference type="PROSITE" id="PS50102"/>
    </source>
</evidence>
<feature type="region of interest" description="Disordered" evidence="9">
    <location>
        <begin position="106"/>
        <end position="142"/>
    </location>
</feature>
<evidence type="ECO:0000256" key="2">
    <source>
        <dbReference type="ARBA" id="ARBA00022553"/>
    </source>
</evidence>
<dbReference type="InterPro" id="IPR034605">
    <property type="entry name" value="PGC-1"/>
</dbReference>
<dbReference type="GO" id="GO:0003712">
    <property type="term" value="F:transcription coregulator activity"/>
    <property type="evidence" value="ECO:0007669"/>
    <property type="project" value="InterPro"/>
</dbReference>